<accession>A0A9N8PYQ5</accession>
<dbReference type="InterPro" id="IPR002223">
    <property type="entry name" value="Kunitz_BPTI"/>
</dbReference>
<dbReference type="AlphaFoldDB" id="A0A9N8PYQ5"/>
<reference evidence="4" key="1">
    <citation type="submission" date="2021-12" db="EMBL/GenBank/DDBJ databases">
        <authorList>
            <person name="King R."/>
        </authorList>
    </citation>
    <scope>NUCLEOTIDE SEQUENCE</scope>
</reference>
<dbReference type="Proteomes" id="UP001154114">
    <property type="component" value="Chromosome 4"/>
</dbReference>
<evidence type="ECO:0000313" key="5">
    <source>
        <dbReference type="Proteomes" id="UP001154114"/>
    </source>
</evidence>
<evidence type="ECO:0000313" key="4">
    <source>
        <dbReference type="EMBL" id="CAD0195893.1"/>
    </source>
</evidence>
<gene>
    <name evidence="4" type="ORF">CINC_LOCUS10190</name>
</gene>
<dbReference type="EMBL" id="LR824007">
    <property type="protein sequence ID" value="CAD0195893.1"/>
    <property type="molecule type" value="Genomic_DNA"/>
</dbReference>
<dbReference type="SUPFAM" id="SSF57362">
    <property type="entry name" value="BPTI-like"/>
    <property type="match status" value="1"/>
</dbReference>
<organism evidence="4 5">
    <name type="scientific">Chrysodeixis includens</name>
    <name type="common">Soybean looper</name>
    <name type="synonym">Pseudoplusia includens</name>
    <dbReference type="NCBI Taxonomy" id="689277"/>
    <lineage>
        <taxon>Eukaryota</taxon>
        <taxon>Metazoa</taxon>
        <taxon>Ecdysozoa</taxon>
        <taxon>Arthropoda</taxon>
        <taxon>Hexapoda</taxon>
        <taxon>Insecta</taxon>
        <taxon>Pterygota</taxon>
        <taxon>Neoptera</taxon>
        <taxon>Endopterygota</taxon>
        <taxon>Lepidoptera</taxon>
        <taxon>Glossata</taxon>
        <taxon>Ditrysia</taxon>
        <taxon>Noctuoidea</taxon>
        <taxon>Noctuidae</taxon>
        <taxon>Plusiinae</taxon>
        <taxon>Chrysodeixis</taxon>
    </lineage>
</organism>
<feature type="region of interest" description="Disordered" evidence="1">
    <location>
        <begin position="95"/>
        <end position="178"/>
    </location>
</feature>
<evidence type="ECO:0000259" key="3">
    <source>
        <dbReference type="Pfam" id="PF00014"/>
    </source>
</evidence>
<protein>
    <recommendedName>
        <fullName evidence="3">BPTI/Kunitz inhibitor domain-containing protein</fullName>
    </recommendedName>
</protein>
<name>A0A9N8PYQ5_CHRIL</name>
<evidence type="ECO:0000256" key="1">
    <source>
        <dbReference type="SAM" id="MobiDB-lite"/>
    </source>
</evidence>
<proteinExistence type="predicted"/>
<feature type="domain" description="BPTI/Kunitz inhibitor" evidence="3">
    <location>
        <begin position="30"/>
        <end position="78"/>
    </location>
</feature>
<evidence type="ECO:0000256" key="2">
    <source>
        <dbReference type="SAM" id="SignalP"/>
    </source>
</evidence>
<feature type="compositionally biased region" description="Low complexity" evidence="1">
    <location>
        <begin position="147"/>
        <end position="166"/>
    </location>
</feature>
<keyword evidence="2" id="KW-0732">Signal</keyword>
<dbReference type="GO" id="GO:0004867">
    <property type="term" value="F:serine-type endopeptidase inhibitor activity"/>
    <property type="evidence" value="ECO:0007669"/>
    <property type="project" value="InterPro"/>
</dbReference>
<keyword evidence="5" id="KW-1185">Reference proteome</keyword>
<dbReference type="Pfam" id="PF00014">
    <property type="entry name" value="Kunitz_BPTI"/>
    <property type="match status" value="1"/>
</dbReference>
<dbReference type="Gene3D" id="4.10.410.10">
    <property type="entry name" value="Pancreatic trypsin inhibitor Kunitz domain"/>
    <property type="match status" value="1"/>
</dbReference>
<feature type="signal peptide" evidence="2">
    <location>
        <begin position="1"/>
        <end position="21"/>
    </location>
</feature>
<sequence length="178" mass="18811">MEAVLATVSLTLCFISNGFDAVPPPQCFANFRWDDCGTKPVPVMYYWRLGSRCEVGMWKGCLPNVNMFKDEYECVSTCIFAVRALPPDWHRLEEEDKTTLGVDTTTAEPDAVTDSAATTEGSDGGGGGSSSNSTTKTEVSVSGPGGSSTESPAMTSTTSTTTSEAPVNPGDPDSDKNN</sequence>
<feature type="chain" id="PRO_5040253467" description="BPTI/Kunitz inhibitor domain-containing protein" evidence="2">
    <location>
        <begin position="22"/>
        <end position="178"/>
    </location>
</feature>
<dbReference type="InterPro" id="IPR036880">
    <property type="entry name" value="Kunitz_BPTI_sf"/>
</dbReference>
<dbReference type="OrthoDB" id="7460392at2759"/>